<dbReference type="STRING" id="415747.SAMN03097708_00202"/>
<dbReference type="SUPFAM" id="SSF56091">
    <property type="entry name" value="DNA ligase/mRNA capping enzyme, catalytic domain"/>
    <property type="match status" value="1"/>
</dbReference>
<dbReference type="PANTHER" id="PTHR45674">
    <property type="entry name" value="DNA LIGASE 1/3 FAMILY MEMBER"/>
    <property type="match status" value="1"/>
</dbReference>
<evidence type="ECO:0000313" key="4">
    <source>
        <dbReference type="EMBL" id="SCZ49584.1"/>
    </source>
</evidence>
<dbReference type="GO" id="GO:0006310">
    <property type="term" value="P:DNA recombination"/>
    <property type="evidence" value="ECO:0007669"/>
    <property type="project" value="InterPro"/>
</dbReference>
<evidence type="ECO:0000259" key="3">
    <source>
        <dbReference type="PROSITE" id="PS50160"/>
    </source>
</evidence>
<dbReference type="PROSITE" id="PS50160">
    <property type="entry name" value="DNA_LIGASE_A3"/>
    <property type="match status" value="1"/>
</dbReference>
<dbReference type="GO" id="GO:0003910">
    <property type="term" value="F:DNA ligase (ATP) activity"/>
    <property type="evidence" value="ECO:0007669"/>
    <property type="project" value="InterPro"/>
</dbReference>
<name>A0A1G5PJB3_9GAMM</name>
<dbReference type="Proteomes" id="UP000199648">
    <property type="component" value="Unassembled WGS sequence"/>
</dbReference>
<dbReference type="GO" id="GO:0006281">
    <property type="term" value="P:DNA repair"/>
    <property type="evidence" value="ECO:0007669"/>
    <property type="project" value="InterPro"/>
</dbReference>
<keyword evidence="5" id="KW-1185">Reference proteome</keyword>
<reference evidence="4 5" key="1">
    <citation type="submission" date="2016-10" db="EMBL/GenBank/DDBJ databases">
        <authorList>
            <person name="de Groot N.N."/>
        </authorList>
    </citation>
    <scope>NUCLEOTIDE SEQUENCE [LARGE SCALE GENOMIC DNA]</scope>
    <source>
        <strain evidence="4 5">HLD2</strain>
    </source>
</reference>
<dbReference type="Pfam" id="PF01068">
    <property type="entry name" value="DNA_ligase_A_M"/>
    <property type="match status" value="1"/>
</dbReference>
<dbReference type="AlphaFoldDB" id="A0A1G5PJB3"/>
<dbReference type="InterPro" id="IPR012310">
    <property type="entry name" value="DNA_ligase_ATP-dep_cent"/>
</dbReference>
<keyword evidence="2 4" id="KW-0436">Ligase</keyword>
<organism evidence="4 5">
    <name type="scientific">Thiohalomonas denitrificans</name>
    <dbReference type="NCBI Taxonomy" id="415747"/>
    <lineage>
        <taxon>Bacteria</taxon>
        <taxon>Pseudomonadati</taxon>
        <taxon>Pseudomonadota</taxon>
        <taxon>Gammaproteobacteria</taxon>
        <taxon>Thiohalomonadales</taxon>
        <taxon>Thiohalomonadaceae</taxon>
        <taxon>Thiohalomonas</taxon>
    </lineage>
</organism>
<feature type="domain" description="ATP-dependent DNA ligase family profile" evidence="3">
    <location>
        <begin position="104"/>
        <end position="201"/>
    </location>
</feature>
<dbReference type="Gene3D" id="3.30.470.30">
    <property type="entry name" value="DNA ligase/mRNA capping enzyme"/>
    <property type="match status" value="1"/>
</dbReference>
<evidence type="ECO:0000256" key="2">
    <source>
        <dbReference type="ARBA" id="ARBA00022598"/>
    </source>
</evidence>
<dbReference type="GO" id="GO:0005524">
    <property type="term" value="F:ATP binding"/>
    <property type="evidence" value="ECO:0007669"/>
    <property type="project" value="InterPro"/>
</dbReference>
<dbReference type="EMBL" id="FMWD01000001">
    <property type="protein sequence ID" value="SCZ49584.1"/>
    <property type="molecule type" value="Genomic_DNA"/>
</dbReference>
<evidence type="ECO:0000256" key="1">
    <source>
        <dbReference type="ARBA" id="ARBA00007572"/>
    </source>
</evidence>
<dbReference type="Gene3D" id="3.30.1490.70">
    <property type="match status" value="1"/>
</dbReference>
<dbReference type="CDD" id="cd07906">
    <property type="entry name" value="Adenylation_DNA_ligase_LigD_LigC"/>
    <property type="match status" value="1"/>
</dbReference>
<accession>A0A1G5PJB3</accession>
<protein>
    <submittedName>
        <fullName evidence="4">ATP dependent DNA ligase domain-containing protein</fullName>
    </submittedName>
</protein>
<sequence>MLLSAARDPFDSPSHLFEIKWDGIRCIAHVGEAVCLQTRRLHTVTAQFPEVAEALRQFPEGTVLDGELVVFEGGRPSFETVRRRIAMHNPQRILQTATARPTTFMVFDLLYLAGSPMMALPLEERRRHLLELEPEDGPVCIPEHFDSGTALYAAAIGQGLEGIVAKRRDSRYTPGRRSPAWVKCKPPDYDSGRFDDLRKRL</sequence>
<gene>
    <name evidence="4" type="ORF">SAMN03097708_00202</name>
</gene>
<evidence type="ECO:0000313" key="5">
    <source>
        <dbReference type="Proteomes" id="UP000199648"/>
    </source>
</evidence>
<proteinExistence type="inferred from homology"/>
<comment type="similarity">
    <text evidence="1">Belongs to the ATP-dependent DNA ligase family.</text>
</comment>
<dbReference type="PANTHER" id="PTHR45674:SF4">
    <property type="entry name" value="DNA LIGASE 1"/>
    <property type="match status" value="1"/>
</dbReference>
<dbReference type="InterPro" id="IPR050191">
    <property type="entry name" value="ATP-dep_DNA_ligase"/>
</dbReference>